<keyword evidence="5 10" id="KW-0489">Methyltransferase</keyword>
<dbReference type="SUPFAM" id="SSF75217">
    <property type="entry name" value="alpha/beta knot"/>
    <property type="match status" value="1"/>
</dbReference>
<proteinExistence type="inferred from homology"/>
<protein>
    <recommendedName>
        <fullName evidence="10">Ribosomal RNA small subunit methyltransferase E</fullName>
        <ecNumber evidence="10">2.1.1.193</ecNumber>
    </recommendedName>
</protein>
<dbReference type="PANTHER" id="PTHR30027:SF3">
    <property type="entry name" value="16S RRNA (URACIL(1498)-N(3))-METHYLTRANSFERASE"/>
    <property type="match status" value="1"/>
</dbReference>
<dbReference type="OrthoDB" id="9815641at2"/>
<comment type="subcellular location">
    <subcellularLocation>
        <location evidence="1 10">Cytoplasm</location>
    </subcellularLocation>
</comment>
<evidence type="ECO:0000256" key="7">
    <source>
        <dbReference type="ARBA" id="ARBA00022691"/>
    </source>
</evidence>
<dbReference type="InterPro" id="IPR015947">
    <property type="entry name" value="PUA-like_sf"/>
</dbReference>
<evidence type="ECO:0000256" key="9">
    <source>
        <dbReference type="ARBA" id="ARBA00047944"/>
    </source>
</evidence>
<dbReference type="AlphaFoldDB" id="A0A0G3EJ00"/>
<dbReference type="GO" id="GO:0070042">
    <property type="term" value="F:rRNA (uridine-N3-)-methyltransferase activity"/>
    <property type="evidence" value="ECO:0007669"/>
    <property type="project" value="TreeGrafter"/>
</dbReference>
<comment type="similarity">
    <text evidence="2 10">Belongs to the RNA methyltransferase RsmE family.</text>
</comment>
<keyword evidence="7 10" id="KW-0949">S-adenosyl-L-methionine</keyword>
<dbReference type="NCBIfam" id="TIGR00046">
    <property type="entry name" value="RsmE family RNA methyltransferase"/>
    <property type="match status" value="1"/>
</dbReference>
<evidence type="ECO:0000313" key="14">
    <source>
        <dbReference type="Proteomes" id="UP000035268"/>
    </source>
</evidence>
<dbReference type="GO" id="GO:0005737">
    <property type="term" value="C:cytoplasm"/>
    <property type="evidence" value="ECO:0007669"/>
    <property type="project" value="UniProtKB-SubCell"/>
</dbReference>
<dbReference type="GO" id="GO:0070475">
    <property type="term" value="P:rRNA base methylation"/>
    <property type="evidence" value="ECO:0007669"/>
    <property type="project" value="TreeGrafter"/>
</dbReference>
<evidence type="ECO:0000256" key="3">
    <source>
        <dbReference type="ARBA" id="ARBA00022490"/>
    </source>
</evidence>
<reference evidence="13 14" key="2">
    <citation type="journal article" date="2016" name="ISME J.">
        <title>Characterization of the first cultured representative of Verrucomicrobia subdivision 5 indicates the proposal of a novel phylum.</title>
        <authorList>
            <person name="Spring S."/>
            <person name="Bunk B."/>
            <person name="Sproer C."/>
            <person name="Schumann P."/>
            <person name="Rohde M."/>
            <person name="Tindall B.J."/>
            <person name="Klenk H.P."/>
        </authorList>
    </citation>
    <scope>NUCLEOTIDE SEQUENCE [LARGE SCALE GENOMIC DNA]</scope>
    <source>
        <strain evidence="13 14">L21-Fru-AB</strain>
    </source>
</reference>
<dbReference type="PANTHER" id="PTHR30027">
    <property type="entry name" value="RIBOSOMAL RNA SMALL SUBUNIT METHYLTRANSFERASE E"/>
    <property type="match status" value="1"/>
</dbReference>
<evidence type="ECO:0000256" key="5">
    <source>
        <dbReference type="ARBA" id="ARBA00022603"/>
    </source>
</evidence>
<reference evidence="14" key="1">
    <citation type="submission" date="2015-02" db="EMBL/GenBank/DDBJ databases">
        <title>Description and complete genome sequence of the first cultured representative of the subdivision 5 of the Verrucomicrobia phylum.</title>
        <authorList>
            <person name="Spring S."/>
            <person name="Bunk B."/>
            <person name="Sproer C."/>
            <person name="Klenk H.-P."/>
        </authorList>
    </citation>
    <scope>NUCLEOTIDE SEQUENCE [LARGE SCALE GENOMIC DNA]</scope>
    <source>
        <strain evidence="14">L21-Fru-AB</strain>
    </source>
</reference>
<evidence type="ECO:0000259" key="12">
    <source>
        <dbReference type="Pfam" id="PF20260"/>
    </source>
</evidence>
<dbReference type="InterPro" id="IPR029026">
    <property type="entry name" value="tRNA_m1G_MTases_N"/>
</dbReference>
<evidence type="ECO:0000313" key="13">
    <source>
        <dbReference type="EMBL" id="AKJ65402.1"/>
    </source>
</evidence>
<evidence type="ECO:0000256" key="2">
    <source>
        <dbReference type="ARBA" id="ARBA00005528"/>
    </source>
</evidence>
<keyword evidence="4 10" id="KW-0698">rRNA processing</keyword>
<feature type="domain" description="Ribosomal RNA small subunit methyltransferase E PUA-like" evidence="12">
    <location>
        <begin position="19"/>
        <end position="65"/>
    </location>
</feature>
<dbReference type="SUPFAM" id="SSF88697">
    <property type="entry name" value="PUA domain-like"/>
    <property type="match status" value="1"/>
</dbReference>
<dbReference type="PIRSF" id="PIRSF015601">
    <property type="entry name" value="MTase_slr0722"/>
    <property type="match status" value="1"/>
</dbReference>
<dbReference type="STRING" id="1307763.L21SP4_02175"/>
<name>A0A0G3EJ00_9BACT</name>
<keyword evidence="14" id="KW-1185">Reference proteome</keyword>
<dbReference type="InterPro" id="IPR006700">
    <property type="entry name" value="RsmE"/>
</dbReference>
<comment type="catalytic activity">
    <reaction evidence="9 10">
        <text>uridine(1498) in 16S rRNA + S-adenosyl-L-methionine = N(3)-methyluridine(1498) in 16S rRNA + S-adenosyl-L-homocysteine + H(+)</text>
        <dbReference type="Rhea" id="RHEA:42920"/>
        <dbReference type="Rhea" id="RHEA-COMP:10283"/>
        <dbReference type="Rhea" id="RHEA-COMP:10284"/>
        <dbReference type="ChEBI" id="CHEBI:15378"/>
        <dbReference type="ChEBI" id="CHEBI:57856"/>
        <dbReference type="ChEBI" id="CHEBI:59789"/>
        <dbReference type="ChEBI" id="CHEBI:65315"/>
        <dbReference type="ChEBI" id="CHEBI:74502"/>
        <dbReference type="EC" id="2.1.1.193"/>
    </reaction>
</comment>
<dbReference type="InterPro" id="IPR029028">
    <property type="entry name" value="Alpha/beta_knot_MTases"/>
</dbReference>
<evidence type="ECO:0000256" key="6">
    <source>
        <dbReference type="ARBA" id="ARBA00022679"/>
    </source>
</evidence>
<organism evidence="13 14">
    <name type="scientific">Kiritimatiella glycovorans</name>
    <dbReference type="NCBI Taxonomy" id="1307763"/>
    <lineage>
        <taxon>Bacteria</taxon>
        <taxon>Pseudomonadati</taxon>
        <taxon>Kiritimatiellota</taxon>
        <taxon>Kiritimatiellia</taxon>
        <taxon>Kiritimatiellales</taxon>
        <taxon>Kiritimatiellaceae</taxon>
        <taxon>Kiritimatiella</taxon>
    </lineage>
</organism>
<keyword evidence="3 10" id="KW-0963">Cytoplasm</keyword>
<dbReference type="PATRIC" id="fig|1609981.3.peg.2261"/>
<comment type="function">
    <text evidence="8 10">Specifically methylates the N3 position of the uracil ring of uridine 1498 (m3U1498) in 16S rRNA. Acts on the fully assembled 30S ribosomal subunit.</text>
</comment>
<dbReference type="InterPro" id="IPR046887">
    <property type="entry name" value="RsmE_PUA-like"/>
</dbReference>
<sequence>MRIHCFAEPAEWEKERCTLPDRAAHHLSTVLRVRPGTRVTVFDGGGRAAKAEVIESSGSSVVLRVGERWTVPPPATRITLYLALPKGAALELVLQKAVELGTARVVPFEARRSVARLKPEQRRRKTGRWRTIVRNAAEQCGACRLTDVAEPAGFESALESARGEDRLLIGALEEERRPLREVLRESPAPESVGLMIGPEGDFTGEEVRAAIEAGAVPVCFGDRILRTETAALFGLSVLAYEFLHG</sequence>
<dbReference type="EMBL" id="CP010904">
    <property type="protein sequence ID" value="AKJ65402.1"/>
    <property type="molecule type" value="Genomic_DNA"/>
</dbReference>
<gene>
    <name evidence="13" type="primary">rsmE_2</name>
    <name evidence="13" type="ORF">L21SP4_02175</name>
</gene>
<dbReference type="Pfam" id="PF20260">
    <property type="entry name" value="PUA_4"/>
    <property type="match status" value="1"/>
</dbReference>
<dbReference type="Gene3D" id="3.40.1280.10">
    <property type="match status" value="1"/>
</dbReference>
<accession>A0A0G3EJ00</accession>
<evidence type="ECO:0000256" key="10">
    <source>
        <dbReference type="PIRNR" id="PIRNR015601"/>
    </source>
</evidence>
<feature type="domain" description="Ribosomal RNA small subunit methyltransferase E methyltransferase" evidence="11">
    <location>
        <begin position="75"/>
        <end position="238"/>
    </location>
</feature>
<evidence type="ECO:0000259" key="11">
    <source>
        <dbReference type="Pfam" id="PF04452"/>
    </source>
</evidence>
<dbReference type="InterPro" id="IPR046886">
    <property type="entry name" value="RsmE_MTase_dom"/>
</dbReference>
<evidence type="ECO:0000256" key="8">
    <source>
        <dbReference type="ARBA" id="ARBA00025699"/>
    </source>
</evidence>
<evidence type="ECO:0000256" key="1">
    <source>
        <dbReference type="ARBA" id="ARBA00004496"/>
    </source>
</evidence>
<dbReference type="EC" id="2.1.1.193" evidence="10"/>
<dbReference type="CDD" id="cd18084">
    <property type="entry name" value="RsmE-like"/>
    <property type="match status" value="1"/>
</dbReference>
<dbReference type="KEGG" id="vbl:L21SP4_02175"/>
<dbReference type="RefSeq" id="WP_052882638.1">
    <property type="nucleotide sequence ID" value="NZ_CP010904.1"/>
</dbReference>
<evidence type="ECO:0000256" key="4">
    <source>
        <dbReference type="ARBA" id="ARBA00022552"/>
    </source>
</evidence>
<dbReference type="Pfam" id="PF04452">
    <property type="entry name" value="Methyltrans_RNA"/>
    <property type="match status" value="1"/>
</dbReference>
<dbReference type="Proteomes" id="UP000035268">
    <property type="component" value="Chromosome"/>
</dbReference>
<keyword evidence="6 10" id="KW-0808">Transferase</keyword>